<dbReference type="EMBL" id="JAIWYP010000001">
    <property type="protein sequence ID" value="KAH3877921.1"/>
    <property type="molecule type" value="Genomic_DNA"/>
</dbReference>
<gene>
    <name evidence="1" type="ORF">DPMN_001801</name>
</gene>
<comment type="caution">
    <text evidence="1">The sequence shown here is derived from an EMBL/GenBank/DDBJ whole genome shotgun (WGS) entry which is preliminary data.</text>
</comment>
<proteinExistence type="predicted"/>
<evidence type="ECO:0000313" key="2">
    <source>
        <dbReference type="Proteomes" id="UP000828390"/>
    </source>
</evidence>
<accession>A0A9D4RQM9</accession>
<dbReference type="AlphaFoldDB" id="A0A9D4RQM9"/>
<name>A0A9D4RQM9_DREPO</name>
<reference evidence="1" key="1">
    <citation type="journal article" date="2019" name="bioRxiv">
        <title>The Genome of the Zebra Mussel, Dreissena polymorpha: A Resource for Invasive Species Research.</title>
        <authorList>
            <person name="McCartney M.A."/>
            <person name="Auch B."/>
            <person name="Kono T."/>
            <person name="Mallez S."/>
            <person name="Zhang Y."/>
            <person name="Obille A."/>
            <person name="Becker A."/>
            <person name="Abrahante J.E."/>
            <person name="Garbe J."/>
            <person name="Badalamenti J.P."/>
            <person name="Herman A."/>
            <person name="Mangelson H."/>
            <person name="Liachko I."/>
            <person name="Sullivan S."/>
            <person name="Sone E.D."/>
            <person name="Koren S."/>
            <person name="Silverstein K.A.T."/>
            <person name="Beckman K.B."/>
            <person name="Gohl D.M."/>
        </authorList>
    </citation>
    <scope>NUCLEOTIDE SEQUENCE</scope>
    <source>
        <strain evidence="1">Duluth1</strain>
        <tissue evidence="1">Whole animal</tissue>
    </source>
</reference>
<sequence>MKTSPDHKRHGILRTLLKQLGDIDFADDLRLHSYTQQQMRENMVADSARHS</sequence>
<reference evidence="1" key="2">
    <citation type="submission" date="2020-11" db="EMBL/GenBank/DDBJ databases">
        <authorList>
            <person name="McCartney M.A."/>
            <person name="Auch B."/>
            <person name="Kono T."/>
            <person name="Mallez S."/>
            <person name="Becker A."/>
            <person name="Gohl D.M."/>
            <person name="Silverstein K.A.T."/>
            <person name="Koren S."/>
            <person name="Bechman K.B."/>
            <person name="Herman A."/>
            <person name="Abrahante J.E."/>
            <person name="Garbe J."/>
        </authorList>
    </citation>
    <scope>NUCLEOTIDE SEQUENCE</scope>
    <source>
        <strain evidence="1">Duluth1</strain>
        <tissue evidence="1">Whole animal</tissue>
    </source>
</reference>
<keyword evidence="2" id="KW-1185">Reference proteome</keyword>
<evidence type="ECO:0000313" key="1">
    <source>
        <dbReference type="EMBL" id="KAH3877921.1"/>
    </source>
</evidence>
<organism evidence="1 2">
    <name type="scientific">Dreissena polymorpha</name>
    <name type="common">Zebra mussel</name>
    <name type="synonym">Mytilus polymorpha</name>
    <dbReference type="NCBI Taxonomy" id="45954"/>
    <lineage>
        <taxon>Eukaryota</taxon>
        <taxon>Metazoa</taxon>
        <taxon>Spiralia</taxon>
        <taxon>Lophotrochozoa</taxon>
        <taxon>Mollusca</taxon>
        <taxon>Bivalvia</taxon>
        <taxon>Autobranchia</taxon>
        <taxon>Heteroconchia</taxon>
        <taxon>Euheterodonta</taxon>
        <taxon>Imparidentia</taxon>
        <taxon>Neoheterodontei</taxon>
        <taxon>Myida</taxon>
        <taxon>Dreissenoidea</taxon>
        <taxon>Dreissenidae</taxon>
        <taxon>Dreissena</taxon>
    </lineage>
</organism>
<protein>
    <submittedName>
        <fullName evidence="1">Uncharacterized protein</fullName>
    </submittedName>
</protein>
<dbReference type="Proteomes" id="UP000828390">
    <property type="component" value="Unassembled WGS sequence"/>
</dbReference>